<feature type="domain" description="ABM" evidence="1">
    <location>
        <begin position="2"/>
        <end position="92"/>
    </location>
</feature>
<accession>A0A843YMU5</accession>
<dbReference type="EMBL" id="WINI01000001">
    <property type="protein sequence ID" value="MQQ99296.1"/>
    <property type="molecule type" value="Genomic_DNA"/>
</dbReference>
<evidence type="ECO:0000313" key="3">
    <source>
        <dbReference type="Proteomes" id="UP000451565"/>
    </source>
</evidence>
<dbReference type="GO" id="GO:0004497">
    <property type="term" value="F:monooxygenase activity"/>
    <property type="evidence" value="ECO:0007669"/>
    <property type="project" value="UniProtKB-KW"/>
</dbReference>
<evidence type="ECO:0000259" key="1">
    <source>
        <dbReference type="PROSITE" id="PS51725"/>
    </source>
</evidence>
<reference evidence="2 3" key="1">
    <citation type="submission" date="2019-10" db="EMBL/GenBank/DDBJ databases">
        <title>Glaciimonas soli sp. nov., a psychrophilic bacterium isolated from the forest soil of a high elevation mountain in Taiwan.</title>
        <authorList>
            <person name="Wang L.-T."/>
            <person name="Shieh W.Y."/>
        </authorList>
    </citation>
    <scope>NUCLEOTIDE SEQUENCE [LARGE SCALE GENOMIC DNA]</scope>
    <source>
        <strain evidence="2 3">GS1</strain>
    </source>
</reference>
<dbReference type="Proteomes" id="UP000451565">
    <property type="component" value="Unassembled WGS sequence"/>
</dbReference>
<dbReference type="RefSeq" id="WP_153232895.1">
    <property type="nucleotide sequence ID" value="NZ_WINI01000001.1"/>
</dbReference>
<organism evidence="2 3">
    <name type="scientific">Glaciimonas soli</name>
    <dbReference type="NCBI Taxonomy" id="2590999"/>
    <lineage>
        <taxon>Bacteria</taxon>
        <taxon>Pseudomonadati</taxon>
        <taxon>Pseudomonadota</taxon>
        <taxon>Betaproteobacteria</taxon>
        <taxon>Burkholderiales</taxon>
        <taxon>Oxalobacteraceae</taxon>
        <taxon>Glaciimonas</taxon>
    </lineage>
</organism>
<dbReference type="Gene3D" id="3.30.70.100">
    <property type="match status" value="1"/>
</dbReference>
<protein>
    <submittedName>
        <fullName evidence="2">Antibiotic biosynthesis monooxygenase</fullName>
    </submittedName>
</protein>
<dbReference type="InterPro" id="IPR011008">
    <property type="entry name" value="Dimeric_a/b-barrel"/>
</dbReference>
<keyword evidence="2" id="KW-0560">Oxidoreductase</keyword>
<dbReference type="AlphaFoldDB" id="A0A843YMU5"/>
<sequence length="103" mass="11916">MLLEYIRYKISRENATLFVDAYALAAKELDKSEHCLGYDLSQCSEDPESFILRIQWDSLDGHINGFRKSAGFGPFFAAIKPYFNNIQEMQHYEATKVLSKNEQ</sequence>
<proteinExistence type="predicted"/>
<evidence type="ECO:0000313" key="2">
    <source>
        <dbReference type="EMBL" id="MQQ99296.1"/>
    </source>
</evidence>
<dbReference type="OrthoDB" id="9798157at2"/>
<name>A0A843YMU5_9BURK</name>
<gene>
    <name evidence="2" type="ORF">GEV47_01170</name>
</gene>
<dbReference type="PROSITE" id="PS51725">
    <property type="entry name" value="ABM"/>
    <property type="match status" value="1"/>
</dbReference>
<keyword evidence="3" id="KW-1185">Reference proteome</keyword>
<dbReference type="Pfam" id="PF03992">
    <property type="entry name" value="ABM"/>
    <property type="match status" value="1"/>
</dbReference>
<comment type="caution">
    <text evidence="2">The sequence shown here is derived from an EMBL/GenBank/DDBJ whole genome shotgun (WGS) entry which is preliminary data.</text>
</comment>
<dbReference type="SUPFAM" id="SSF54909">
    <property type="entry name" value="Dimeric alpha+beta barrel"/>
    <property type="match status" value="1"/>
</dbReference>
<dbReference type="InterPro" id="IPR007138">
    <property type="entry name" value="ABM_dom"/>
</dbReference>
<keyword evidence="2" id="KW-0503">Monooxygenase</keyword>